<evidence type="ECO:0000313" key="3">
    <source>
        <dbReference type="EMBL" id="KIC06471.1"/>
    </source>
</evidence>
<feature type="compositionally biased region" description="Basic and acidic residues" evidence="1">
    <location>
        <begin position="97"/>
        <end position="108"/>
    </location>
</feature>
<dbReference type="RefSeq" id="WP_039409345.1">
    <property type="nucleotide sequence ID" value="NZ_CP094242.1"/>
</dbReference>
<dbReference type="Proteomes" id="UP000829504">
    <property type="component" value="Chromosome"/>
</dbReference>
<evidence type="ECO:0000313" key="6">
    <source>
        <dbReference type="Proteomes" id="UP000829504"/>
    </source>
</evidence>
<evidence type="ECO:0000313" key="4">
    <source>
        <dbReference type="EMBL" id="UNV88273.1"/>
    </source>
</evidence>
<reference evidence="4 6" key="2">
    <citation type="submission" date="2022-03" db="EMBL/GenBank/DDBJ databases">
        <title>Genome sequencing of Morococcus cerebrosus.</title>
        <authorList>
            <person name="Baek M.-G."/>
            <person name="Yi H."/>
        </authorList>
    </citation>
    <scope>NUCLEOTIDE SEQUENCE [LARGE SCALE GENOMIC DNA]</scope>
    <source>
        <strain evidence="4 6">CIP 81.93</strain>
    </source>
</reference>
<keyword evidence="2" id="KW-0732">Signal</keyword>
<dbReference type="InterPro" id="IPR011990">
    <property type="entry name" value="TPR-like_helical_dom_sf"/>
</dbReference>
<dbReference type="Proteomes" id="UP000031390">
    <property type="component" value="Unassembled WGS sequence"/>
</dbReference>
<dbReference type="EMBL" id="JUFZ01000102">
    <property type="protein sequence ID" value="KIC06471.1"/>
    <property type="molecule type" value="Genomic_DNA"/>
</dbReference>
<evidence type="ECO:0000313" key="5">
    <source>
        <dbReference type="Proteomes" id="UP000031390"/>
    </source>
</evidence>
<dbReference type="AlphaFoldDB" id="A0A0C1GLX0"/>
<dbReference type="EMBL" id="CP094242">
    <property type="protein sequence ID" value="UNV88273.1"/>
    <property type="molecule type" value="Genomic_DNA"/>
</dbReference>
<feature type="region of interest" description="Disordered" evidence="1">
    <location>
        <begin position="83"/>
        <end position="119"/>
    </location>
</feature>
<dbReference type="PATRIC" id="fig|1056807.3.peg.2015"/>
<name>A0A0C1GLX0_9NEIS</name>
<feature type="compositionally biased region" description="Low complexity" evidence="1">
    <location>
        <begin position="21"/>
        <end position="34"/>
    </location>
</feature>
<dbReference type="InterPro" id="IPR019734">
    <property type="entry name" value="TPR_rpt"/>
</dbReference>
<organism evidence="3 5">
    <name type="scientific">Morococcus cerebrosus</name>
    <dbReference type="NCBI Taxonomy" id="1056807"/>
    <lineage>
        <taxon>Bacteria</taxon>
        <taxon>Pseudomonadati</taxon>
        <taxon>Pseudomonadota</taxon>
        <taxon>Betaproteobacteria</taxon>
        <taxon>Neisseriales</taxon>
        <taxon>Neisseriaceae</taxon>
        <taxon>Morococcus</taxon>
    </lineage>
</organism>
<gene>
    <name evidence="3" type="ORF">MCC93_21000</name>
    <name evidence="4" type="ORF">MON37_04950</name>
</gene>
<reference evidence="3 5" key="1">
    <citation type="submission" date="2014-12" db="EMBL/GenBank/DDBJ databases">
        <title>Genome sequence of Morococcus cerebrosus.</title>
        <authorList>
            <person name="Shin S.-K."/>
            <person name="Yi H."/>
        </authorList>
    </citation>
    <scope>NUCLEOTIDE SEQUENCE [LARGE SCALE GENOMIC DNA]</scope>
    <source>
        <strain evidence="3 5">CIP 81.93</strain>
    </source>
</reference>
<sequence>MKTNLLIRLLPIAFTAACTSVSSPSSDDTFSLPDIPDSPQKVSIPYPKLDEQTQIDHLGVQVARIEREMEAVNLRLQQIEQQNKIHSRPAKKTVSQRLDDQKLKKHYLENGGTAPTETDSLTLNETRLYERASKYYRNGNYRAAAAILKEADGGNGSDIARRNMYLLLQSQQRMGHCESVIEIGGRYANRFRNSPQAPDALFSIGQCQYKLQQKDIARNTWRKLIQSYPDSEAAKRAAISIKQR</sequence>
<dbReference type="Gene3D" id="1.25.40.10">
    <property type="entry name" value="Tetratricopeptide repeat domain"/>
    <property type="match status" value="1"/>
</dbReference>
<feature type="region of interest" description="Disordered" evidence="1">
    <location>
        <begin position="21"/>
        <end position="41"/>
    </location>
</feature>
<keyword evidence="6" id="KW-1185">Reference proteome</keyword>
<dbReference type="Pfam" id="PF13174">
    <property type="entry name" value="TPR_6"/>
    <property type="match status" value="1"/>
</dbReference>
<dbReference type="SUPFAM" id="SSF48452">
    <property type="entry name" value="TPR-like"/>
    <property type="match status" value="1"/>
</dbReference>
<feature type="chain" id="PRO_5002150701" evidence="2">
    <location>
        <begin position="17"/>
        <end position="244"/>
    </location>
</feature>
<evidence type="ECO:0000256" key="2">
    <source>
        <dbReference type="SAM" id="SignalP"/>
    </source>
</evidence>
<feature type="signal peptide" evidence="2">
    <location>
        <begin position="1"/>
        <end position="16"/>
    </location>
</feature>
<accession>A0A0C1GLX0</accession>
<proteinExistence type="predicted"/>
<evidence type="ECO:0000256" key="1">
    <source>
        <dbReference type="SAM" id="MobiDB-lite"/>
    </source>
</evidence>
<protein>
    <submittedName>
        <fullName evidence="4">Tetratricopeptide repeat protein</fullName>
    </submittedName>
</protein>